<reference evidence="2 3" key="1">
    <citation type="submission" date="2024-09" db="EMBL/GenBank/DDBJ databases">
        <authorList>
            <person name="Sun Q."/>
            <person name="Mori K."/>
        </authorList>
    </citation>
    <scope>NUCLEOTIDE SEQUENCE [LARGE SCALE GENOMIC DNA]</scope>
    <source>
        <strain evidence="2 3">CECT 8286</strain>
    </source>
</reference>
<keyword evidence="1" id="KW-0812">Transmembrane</keyword>
<protein>
    <submittedName>
        <fullName evidence="2">Uncharacterized protein</fullName>
    </submittedName>
</protein>
<evidence type="ECO:0000313" key="3">
    <source>
        <dbReference type="Proteomes" id="UP001589605"/>
    </source>
</evidence>
<dbReference type="RefSeq" id="WP_382384257.1">
    <property type="nucleotide sequence ID" value="NZ_JBHMEZ010000023.1"/>
</dbReference>
<evidence type="ECO:0000256" key="1">
    <source>
        <dbReference type="SAM" id="Phobius"/>
    </source>
</evidence>
<keyword evidence="3" id="KW-1185">Reference proteome</keyword>
<organism evidence="2 3">
    <name type="scientific">Formosa undariae</name>
    <dbReference type="NCBI Taxonomy" id="1325436"/>
    <lineage>
        <taxon>Bacteria</taxon>
        <taxon>Pseudomonadati</taxon>
        <taxon>Bacteroidota</taxon>
        <taxon>Flavobacteriia</taxon>
        <taxon>Flavobacteriales</taxon>
        <taxon>Flavobacteriaceae</taxon>
        <taxon>Formosa</taxon>
    </lineage>
</organism>
<dbReference type="EMBL" id="JBHMEZ010000023">
    <property type="protein sequence ID" value="MFB9054616.1"/>
    <property type="molecule type" value="Genomic_DNA"/>
</dbReference>
<gene>
    <name evidence="2" type="ORF">ACFFVB_16125</name>
</gene>
<comment type="caution">
    <text evidence="2">The sequence shown here is derived from an EMBL/GenBank/DDBJ whole genome shotgun (WGS) entry which is preliminary data.</text>
</comment>
<sequence length="174" mass="20942">MKIDELLTTYWSQIILLLSFVGYFGKRLFDTKSKKREINHTLFQEHKIKSINDFYNFYAINKQMWYELPIYNVMKHQITPNELDKLISPSLNDLRKSVNKLQIYFDKNDFNTIKSVQDNINSINQKLTEIYFDIEKTPSVTVDVNEFQYFRDGKLDDNNKVFEKINKLLKKTYK</sequence>
<keyword evidence="1" id="KW-0472">Membrane</keyword>
<name>A0ABV5F586_9FLAO</name>
<feature type="transmembrane region" description="Helical" evidence="1">
    <location>
        <begin position="6"/>
        <end position="25"/>
    </location>
</feature>
<evidence type="ECO:0000313" key="2">
    <source>
        <dbReference type="EMBL" id="MFB9054616.1"/>
    </source>
</evidence>
<accession>A0ABV5F586</accession>
<proteinExistence type="predicted"/>
<dbReference type="Proteomes" id="UP001589605">
    <property type="component" value="Unassembled WGS sequence"/>
</dbReference>
<keyword evidence="1" id="KW-1133">Transmembrane helix</keyword>